<keyword evidence="2" id="KW-0732">Signal</keyword>
<evidence type="ECO:0000313" key="4">
    <source>
        <dbReference type="Proteomes" id="UP001562178"/>
    </source>
</evidence>
<sequence length="83" mass="9144">MHRSLRFYTIALVLAAIAMPPAHAWAARSKKTEATQAPKKPAKVKVKRQRSSSAETPAERDRRLLRECKGLPNAGACLGYASR</sequence>
<reference evidence="3 4" key="1">
    <citation type="journal article" date="2016" name="Int. J. Syst. Evol. Microbiol.">
        <title>Description of Comamonas sediminis sp. nov., isolated from lagoon sediments.</title>
        <authorList>
            <person name="Subhash Y."/>
            <person name="Bang J.J."/>
            <person name="You T.H."/>
            <person name="Lee S.S."/>
        </authorList>
    </citation>
    <scope>NUCLEOTIDE SEQUENCE [LARGE SCALE GENOMIC DNA]</scope>
    <source>
        <strain evidence="3 4">JCM 31169</strain>
    </source>
</reference>
<organism evidence="3 4">
    <name type="scientific">Comamonas sediminis</name>
    <dbReference type="NCBI Taxonomy" id="1783360"/>
    <lineage>
        <taxon>Bacteria</taxon>
        <taxon>Pseudomonadati</taxon>
        <taxon>Pseudomonadota</taxon>
        <taxon>Betaproteobacteria</taxon>
        <taxon>Burkholderiales</taxon>
        <taxon>Comamonadaceae</taxon>
        <taxon>Comamonas</taxon>
    </lineage>
</organism>
<accession>A0ABV4B7E7</accession>
<feature type="signal peptide" evidence="2">
    <location>
        <begin position="1"/>
        <end position="24"/>
    </location>
</feature>
<protein>
    <submittedName>
        <fullName evidence="3">Uncharacterized protein</fullName>
    </submittedName>
</protein>
<dbReference type="EMBL" id="JBGBDC010000008">
    <property type="protein sequence ID" value="MEY2253092.1"/>
    <property type="molecule type" value="Genomic_DNA"/>
</dbReference>
<comment type="caution">
    <text evidence="3">The sequence shown here is derived from an EMBL/GenBank/DDBJ whole genome shotgun (WGS) entry which is preliminary data.</text>
</comment>
<proteinExistence type="predicted"/>
<evidence type="ECO:0000256" key="2">
    <source>
        <dbReference type="SAM" id="SignalP"/>
    </source>
</evidence>
<feature type="chain" id="PRO_5047144269" evidence="2">
    <location>
        <begin position="25"/>
        <end position="83"/>
    </location>
</feature>
<dbReference type="Proteomes" id="UP001562178">
    <property type="component" value="Unassembled WGS sequence"/>
</dbReference>
<name>A0ABV4B7E7_9BURK</name>
<dbReference type="RefSeq" id="WP_369460814.1">
    <property type="nucleotide sequence ID" value="NZ_JBGBDC010000008.1"/>
</dbReference>
<feature type="compositionally biased region" description="Basic residues" evidence="1">
    <location>
        <begin position="40"/>
        <end position="50"/>
    </location>
</feature>
<evidence type="ECO:0000313" key="3">
    <source>
        <dbReference type="EMBL" id="MEY2253092.1"/>
    </source>
</evidence>
<keyword evidence="4" id="KW-1185">Reference proteome</keyword>
<feature type="region of interest" description="Disordered" evidence="1">
    <location>
        <begin position="29"/>
        <end position="60"/>
    </location>
</feature>
<evidence type="ECO:0000256" key="1">
    <source>
        <dbReference type="SAM" id="MobiDB-lite"/>
    </source>
</evidence>
<gene>
    <name evidence="3" type="ORF">AB7A72_18880</name>
</gene>